<reference evidence="6 7" key="1">
    <citation type="submission" date="2019-02" db="EMBL/GenBank/DDBJ databases">
        <authorList>
            <consortium name="Pathogen Informatics"/>
        </authorList>
    </citation>
    <scope>NUCLEOTIDE SEQUENCE [LARGE SCALE GENOMIC DNA]</scope>
    <source>
        <strain evidence="6 7">3012STDY7089603</strain>
    </source>
</reference>
<dbReference type="AlphaFoldDB" id="A0A8H2M4E0"/>
<dbReference type="RefSeq" id="WP_131748093.1">
    <property type="nucleotide sequence ID" value="NZ_CAACYI010000001.1"/>
</dbReference>
<dbReference type="CDD" id="cd16914">
    <property type="entry name" value="EcfT"/>
    <property type="match status" value="1"/>
</dbReference>
<protein>
    <submittedName>
        <fullName evidence="6">Energy-coupling factor transporter transmembrane protein EcfT</fullName>
    </submittedName>
</protein>
<comment type="subcellular location">
    <subcellularLocation>
        <location evidence="1">Membrane</location>
        <topology evidence="1">Multi-pass membrane protein</topology>
    </subcellularLocation>
</comment>
<dbReference type="EMBL" id="CAACYI010000001">
    <property type="protein sequence ID" value="VFB15698.1"/>
    <property type="molecule type" value="Genomic_DNA"/>
</dbReference>
<evidence type="ECO:0000256" key="4">
    <source>
        <dbReference type="ARBA" id="ARBA00023136"/>
    </source>
</evidence>
<keyword evidence="2 5" id="KW-0812">Transmembrane</keyword>
<feature type="transmembrane region" description="Helical" evidence="5">
    <location>
        <begin position="57"/>
        <end position="75"/>
    </location>
</feature>
<comment type="caution">
    <text evidence="6">The sequence shown here is derived from an EMBL/GenBank/DDBJ whole genome shotgun (WGS) entry which is preliminary data.</text>
</comment>
<evidence type="ECO:0000256" key="1">
    <source>
        <dbReference type="ARBA" id="ARBA00004141"/>
    </source>
</evidence>
<feature type="transmembrane region" description="Helical" evidence="5">
    <location>
        <begin position="225"/>
        <end position="243"/>
    </location>
</feature>
<dbReference type="GO" id="GO:0005886">
    <property type="term" value="C:plasma membrane"/>
    <property type="evidence" value="ECO:0007669"/>
    <property type="project" value="UniProtKB-ARBA"/>
</dbReference>
<feature type="transmembrane region" description="Helical" evidence="5">
    <location>
        <begin position="15"/>
        <end position="45"/>
    </location>
</feature>
<proteinExistence type="predicted"/>
<sequence>MNDFFKDYNPWGQGVFFLGIVAFTMFLRHPVVQVFSLLGALVYNWIQVGLGRSLKTFCMALGSGVFISILNPLLVHQGATILAYFPNGNPLTLESIFFGLSAGAMFTSTILWLSCHNRIMTSDRILYLSAGVFPSLSLILSMVLRFVPLYKERIKTIYACRLGIGEDLSQGNLWRRFKNALKIFSIFVTWSLEASIETADSMKARGHGLPGRTHFALFKMERRDWVLLGLLAFCASTCILAAYRRKFKLVIYPMVKIAKLTSFSIFAFGAFILFAFMPVFVSLLEEYRWKYSK</sequence>
<evidence type="ECO:0000256" key="3">
    <source>
        <dbReference type="ARBA" id="ARBA00022989"/>
    </source>
</evidence>
<keyword evidence="3 5" id="KW-1133">Transmembrane helix</keyword>
<feature type="transmembrane region" description="Helical" evidence="5">
    <location>
        <begin position="263"/>
        <end position="284"/>
    </location>
</feature>
<accession>A0A8H2M4E0</accession>
<feature type="transmembrane region" description="Helical" evidence="5">
    <location>
        <begin position="95"/>
        <end position="113"/>
    </location>
</feature>
<dbReference type="InterPro" id="IPR003339">
    <property type="entry name" value="ABC/ECF_trnsptr_transmembrane"/>
</dbReference>
<organism evidence="6 7">
    <name type="scientific">Urinicoccus massiliensis</name>
    <dbReference type="NCBI Taxonomy" id="1723382"/>
    <lineage>
        <taxon>Bacteria</taxon>
        <taxon>Bacillati</taxon>
        <taxon>Bacillota</taxon>
        <taxon>Tissierellia</taxon>
        <taxon>Tissierellales</taxon>
        <taxon>Peptoniphilaceae</taxon>
        <taxon>Urinicoccus</taxon>
    </lineage>
</organism>
<evidence type="ECO:0000313" key="6">
    <source>
        <dbReference type="EMBL" id="VFB15698.1"/>
    </source>
</evidence>
<keyword evidence="7" id="KW-1185">Reference proteome</keyword>
<evidence type="ECO:0000313" key="7">
    <source>
        <dbReference type="Proteomes" id="UP000377798"/>
    </source>
</evidence>
<gene>
    <name evidence="6" type="primary">ecfT_2</name>
    <name evidence="6" type="ORF">NCTC13150_00200</name>
</gene>
<evidence type="ECO:0000256" key="2">
    <source>
        <dbReference type="ARBA" id="ARBA00022692"/>
    </source>
</evidence>
<evidence type="ECO:0000256" key="5">
    <source>
        <dbReference type="SAM" id="Phobius"/>
    </source>
</evidence>
<feature type="transmembrane region" description="Helical" evidence="5">
    <location>
        <begin position="125"/>
        <end position="147"/>
    </location>
</feature>
<name>A0A8H2M4E0_9FIRM</name>
<keyword evidence="4 5" id="KW-0472">Membrane</keyword>
<dbReference type="Proteomes" id="UP000377798">
    <property type="component" value="Unassembled WGS sequence"/>
</dbReference>